<dbReference type="GO" id="GO:0042626">
    <property type="term" value="F:ATPase-coupled transmembrane transporter activity"/>
    <property type="evidence" value="ECO:0007669"/>
    <property type="project" value="TreeGrafter"/>
</dbReference>
<keyword evidence="1" id="KW-0812">Transmembrane</keyword>
<keyword evidence="4" id="KW-1133">Transmembrane helix</keyword>
<dbReference type="Gene3D" id="1.20.1560.10">
    <property type="entry name" value="ABC transporter type 1, transmembrane domain"/>
    <property type="match status" value="2"/>
</dbReference>
<evidence type="ECO:0000256" key="1">
    <source>
        <dbReference type="ARBA" id="ARBA00022692"/>
    </source>
</evidence>
<evidence type="ECO:0000256" key="3">
    <source>
        <dbReference type="ARBA" id="ARBA00022840"/>
    </source>
</evidence>
<dbReference type="PANTHER" id="PTHR24223">
    <property type="entry name" value="ATP-BINDING CASSETTE SUB-FAMILY C"/>
    <property type="match status" value="1"/>
</dbReference>
<evidence type="ECO:0000313" key="8">
    <source>
        <dbReference type="Proteomes" id="UP000428333"/>
    </source>
</evidence>
<keyword evidence="6" id="KW-0732">Signal</keyword>
<feature type="chain" id="PRO_5025549593" description="ABC transmembrane type-1 domain-containing protein" evidence="6">
    <location>
        <begin position="28"/>
        <end position="400"/>
    </location>
</feature>
<keyword evidence="8" id="KW-1185">Reference proteome</keyword>
<gene>
    <name evidence="7" type="ORF">C3L33_09766</name>
</gene>
<keyword evidence="2" id="KW-0547">Nucleotide-binding</keyword>
<dbReference type="AlphaFoldDB" id="A0A6A4LVG2"/>
<name>A0A6A4LVG2_9ERIC</name>
<keyword evidence="5" id="KW-0472">Membrane</keyword>
<dbReference type="Proteomes" id="UP000428333">
    <property type="component" value="Linkage Group LG06"/>
</dbReference>
<evidence type="ECO:0000313" key="7">
    <source>
        <dbReference type="EMBL" id="KAE9458328.1"/>
    </source>
</evidence>
<dbReference type="GO" id="GO:0005524">
    <property type="term" value="F:ATP binding"/>
    <property type="evidence" value="ECO:0007669"/>
    <property type="project" value="UniProtKB-KW"/>
</dbReference>
<dbReference type="EMBL" id="QEFC01001419">
    <property type="protein sequence ID" value="KAE9458328.1"/>
    <property type="molecule type" value="Genomic_DNA"/>
</dbReference>
<feature type="non-terminal residue" evidence="7">
    <location>
        <position position="1"/>
    </location>
</feature>
<reference evidence="7 8" key="1">
    <citation type="journal article" date="2019" name="Genome Biol. Evol.">
        <title>The Rhododendron genome and chromosomal organization provide insight into shared whole-genome duplications across the heath family (Ericaceae).</title>
        <authorList>
            <person name="Soza V.L."/>
            <person name="Lindsley D."/>
            <person name="Waalkes A."/>
            <person name="Ramage E."/>
            <person name="Patwardhan R.P."/>
            <person name="Burton J.N."/>
            <person name="Adey A."/>
            <person name="Kumar A."/>
            <person name="Qiu R."/>
            <person name="Shendure J."/>
            <person name="Hall B."/>
        </authorList>
    </citation>
    <scope>NUCLEOTIDE SEQUENCE [LARGE SCALE GENOMIC DNA]</scope>
    <source>
        <strain evidence="7">RSF 1966-606</strain>
    </source>
</reference>
<sequence>MEFLRSTKMAVMGFWLCLVGFLGKKESEDTFLQEPLLNGTSASNGTESNKSSGGEKVCPFTKANLFSILSFSWVGHLIGVGNKKALDLADVPQLDGVDNVKGAFPIFRSKLESDSGSGSRITTFKLVKALIFATKWELIECLSQRHWFFRLQQAGIRARAVLVAMIYNKGLSISCQSKQVQTSGEIINLMSVDAQRVSTLVGTCTIHYCCGDGGKCSAWEVAREVSGEDNEIKGTRMKATSEILRNMRILKLQAWEMKFFTFIRVWRNFRRLFAYRNPLESGKILSALATFRILQESIYNLPDTISIIAQTKVSLDRIASFLRLDDLQSDVVEKLPIGSSNTAIEVVDGNFSWDVSSPDPTLKDINISVSRGMRVAVCGTIGSGKLRVFTEAFCLYRNVY</sequence>
<accession>A0A6A4LVG2</accession>
<protein>
    <recommendedName>
        <fullName evidence="9">ABC transmembrane type-1 domain-containing protein</fullName>
    </recommendedName>
</protein>
<dbReference type="OrthoDB" id="6500128at2759"/>
<organism evidence="7 8">
    <name type="scientific">Rhododendron williamsianum</name>
    <dbReference type="NCBI Taxonomy" id="262921"/>
    <lineage>
        <taxon>Eukaryota</taxon>
        <taxon>Viridiplantae</taxon>
        <taxon>Streptophyta</taxon>
        <taxon>Embryophyta</taxon>
        <taxon>Tracheophyta</taxon>
        <taxon>Spermatophyta</taxon>
        <taxon>Magnoliopsida</taxon>
        <taxon>eudicotyledons</taxon>
        <taxon>Gunneridae</taxon>
        <taxon>Pentapetalae</taxon>
        <taxon>asterids</taxon>
        <taxon>Ericales</taxon>
        <taxon>Ericaceae</taxon>
        <taxon>Ericoideae</taxon>
        <taxon>Rhodoreae</taxon>
        <taxon>Rhododendron</taxon>
    </lineage>
</organism>
<evidence type="ECO:0000256" key="4">
    <source>
        <dbReference type="ARBA" id="ARBA00022989"/>
    </source>
</evidence>
<dbReference type="InterPro" id="IPR050173">
    <property type="entry name" value="ABC_transporter_C-like"/>
</dbReference>
<comment type="caution">
    <text evidence="7">The sequence shown here is derived from an EMBL/GenBank/DDBJ whole genome shotgun (WGS) entry which is preliminary data.</text>
</comment>
<dbReference type="GO" id="GO:0016020">
    <property type="term" value="C:membrane"/>
    <property type="evidence" value="ECO:0007669"/>
    <property type="project" value="InterPro"/>
</dbReference>
<keyword evidence="3" id="KW-0067">ATP-binding</keyword>
<evidence type="ECO:0000256" key="5">
    <source>
        <dbReference type="ARBA" id="ARBA00023136"/>
    </source>
</evidence>
<evidence type="ECO:0000256" key="2">
    <source>
        <dbReference type="ARBA" id="ARBA00022741"/>
    </source>
</evidence>
<proteinExistence type="predicted"/>
<evidence type="ECO:0000256" key="6">
    <source>
        <dbReference type="SAM" id="SignalP"/>
    </source>
</evidence>
<dbReference type="InterPro" id="IPR036640">
    <property type="entry name" value="ABC1_TM_sf"/>
</dbReference>
<evidence type="ECO:0008006" key="9">
    <source>
        <dbReference type="Google" id="ProtNLM"/>
    </source>
</evidence>
<dbReference type="PANTHER" id="PTHR24223:SF181">
    <property type="entry name" value="ABC TRANSPORTER C FAMILY MEMBER 3"/>
    <property type="match status" value="1"/>
</dbReference>
<feature type="signal peptide" evidence="6">
    <location>
        <begin position="1"/>
        <end position="27"/>
    </location>
</feature>